<evidence type="ECO:0000313" key="2">
    <source>
        <dbReference type="Proteomes" id="UP000299102"/>
    </source>
</evidence>
<reference evidence="1 2" key="1">
    <citation type="journal article" date="2019" name="Commun. Biol.">
        <title>The bagworm genome reveals a unique fibroin gene that provides high tensile strength.</title>
        <authorList>
            <person name="Kono N."/>
            <person name="Nakamura H."/>
            <person name="Ohtoshi R."/>
            <person name="Tomita M."/>
            <person name="Numata K."/>
            <person name="Arakawa K."/>
        </authorList>
    </citation>
    <scope>NUCLEOTIDE SEQUENCE [LARGE SCALE GENOMIC DNA]</scope>
</reference>
<organism evidence="1 2">
    <name type="scientific">Eumeta variegata</name>
    <name type="common">Bagworm moth</name>
    <name type="synonym">Eumeta japonica</name>
    <dbReference type="NCBI Taxonomy" id="151549"/>
    <lineage>
        <taxon>Eukaryota</taxon>
        <taxon>Metazoa</taxon>
        <taxon>Ecdysozoa</taxon>
        <taxon>Arthropoda</taxon>
        <taxon>Hexapoda</taxon>
        <taxon>Insecta</taxon>
        <taxon>Pterygota</taxon>
        <taxon>Neoptera</taxon>
        <taxon>Endopterygota</taxon>
        <taxon>Lepidoptera</taxon>
        <taxon>Glossata</taxon>
        <taxon>Ditrysia</taxon>
        <taxon>Tineoidea</taxon>
        <taxon>Psychidae</taxon>
        <taxon>Oiketicinae</taxon>
        <taxon>Eumeta</taxon>
    </lineage>
</organism>
<comment type="caution">
    <text evidence="1">The sequence shown here is derived from an EMBL/GenBank/DDBJ whole genome shotgun (WGS) entry which is preliminary data.</text>
</comment>
<gene>
    <name evidence="1" type="ORF">EVAR_59724_1</name>
</gene>
<dbReference type="EMBL" id="BGZK01000861">
    <property type="protein sequence ID" value="GBP63165.1"/>
    <property type="molecule type" value="Genomic_DNA"/>
</dbReference>
<accession>A0A4C1XLR1</accession>
<dbReference type="AlphaFoldDB" id="A0A4C1XLR1"/>
<evidence type="ECO:0000313" key="1">
    <source>
        <dbReference type="EMBL" id="GBP63165.1"/>
    </source>
</evidence>
<dbReference type="Proteomes" id="UP000299102">
    <property type="component" value="Unassembled WGS sequence"/>
</dbReference>
<keyword evidence="2" id="KW-1185">Reference proteome</keyword>
<protein>
    <submittedName>
        <fullName evidence="1">Uncharacterized protein</fullName>
    </submittedName>
</protein>
<name>A0A4C1XLR1_EUMVA</name>
<sequence>MSQGKGRQECMMDRRRVRLNRMTNVTENKWNYVTPAAFDHDLGLSSSRYKASRRVYTSNGTRSAGVQSTCMHRGMSWPDNLPRQYLLQFSSDILPVFFLPLRRGITVNIDNRTSLSVFRVHRGNMIISLGKTINSRGRAMLWSSAARKLSDLTGEILHSYTIQMLNSSFRCSGSSSHSIFSGVSEDNKLAGLPFNAPRRICPQIAGRPPADVSYTLIDASLRCLNYDVKPLDVYKSCCEELGTSFHSDENFGERYPEQRINGIHTVSSLFGSAMHAAQVRAVRAMESEAPLNAS</sequence>
<proteinExistence type="predicted"/>